<feature type="domain" description="RNase H type-1" evidence="2">
    <location>
        <begin position="168"/>
        <end position="274"/>
    </location>
</feature>
<dbReference type="Pfam" id="PF13456">
    <property type="entry name" value="RVT_3"/>
    <property type="match status" value="1"/>
</dbReference>
<comment type="caution">
    <text evidence="3">The sequence shown here is derived from an EMBL/GenBank/DDBJ whole genome shotgun (WGS) entry which is preliminary data.</text>
</comment>
<dbReference type="GO" id="GO:0003676">
    <property type="term" value="F:nucleic acid binding"/>
    <property type="evidence" value="ECO:0007669"/>
    <property type="project" value="InterPro"/>
</dbReference>
<evidence type="ECO:0000256" key="1">
    <source>
        <dbReference type="SAM" id="MobiDB-lite"/>
    </source>
</evidence>
<name>A0A6A6KWN0_HEVBR</name>
<dbReference type="InterPro" id="IPR044730">
    <property type="entry name" value="RNase_H-like_dom_plant"/>
</dbReference>
<keyword evidence="4" id="KW-1185">Reference proteome</keyword>
<dbReference type="InterPro" id="IPR052929">
    <property type="entry name" value="RNase_H-like_EbsB-rel"/>
</dbReference>
<dbReference type="Proteomes" id="UP000467840">
    <property type="component" value="Chromosome 13"/>
</dbReference>
<evidence type="ECO:0000313" key="3">
    <source>
        <dbReference type="EMBL" id="KAF2292416.1"/>
    </source>
</evidence>
<evidence type="ECO:0000313" key="4">
    <source>
        <dbReference type="Proteomes" id="UP000467840"/>
    </source>
</evidence>
<dbReference type="GO" id="GO:0004523">
    <property type="term" value="F:RNA-DNA hybrid ribonuclease activity"/>
    <property type="evidence" value="ECO:0007669"/>
    <property type="project" value="InterPro"/>
</dbReference>
<sequence length="274" mass="29994">MKRGDVYVLVDGGHDGEEQQQSQGIRQPPDAGPSSSHPPTVGQSDLLTFLKNLEAKIDKMSEVQQLVSNDSSNIVVALKALEAKVDALGLGFEISVQMDFTLVKYWLIIKFACETDLSPFSSCCNFASFFRVNNFARVSHASFDLYYSGPPVFLVKWCGPSPGSFKCNLDAAVDLLQSLAALGCLVRDYHGYCIIGRNLPVRGIVDLLTAEALSWLKIAGVANVAFETDLLCLVQAINAYQQNFTYFGSLISECKALMRELNQASLSFVKRSAN</sequence>
<dbReference type="CDD" id="cd06222">
    <property type="entry name" value="RNase_H_like"/>
    <property type="match status" value="1"/>
</dbReference>
<evidence type="ECO:0000259" key="2">
    <source>
        <dbReference type="Pfam" id="PF13456"/>
    </source>
</evidence>
<gene>
    <name evidence="3" type="ORF">GH714_022193</name>
</gene>
<reference evidence="3 4" key="1">
    <citation type="journal article" date="2020" name="Mol. Plant">
        <title>The Chromosome-Based Rubber Tree Genome Provides New Insights into Spurge Genome Evolution and Rubber Biosynthesis.</title>
        <authorList>
            <person name="Liu J."/>
            <person name="Shi C."/>
            <person name="Shi C.C."/>
            <person name="Li W."/>
            <person name="Zhang Q.J."/>
            <person name="Zhang Y."/>
            <person name="Li K."/>
            <person name="Lu H.F."/>
            <person name="Shi C."/>
            <person name="Zhu S.T."/>
            <person name="Xiao Z.Y."/>
            <person name="Nan H."/>
            <person name="Yue Y."/>
            <person name="Zhu X.G."/>
            <person name="Wu Y."/>
            <person name="Hong X.N."/>
            <person name="Fan G.Y."/>
            <person name="Tong Y."/>
            <person name="Zhang D."/>
            <person name="Mao C.L."/>
            <person name="Liu Y.L."/>
            <person name="Hao S.J."/>
            <person name="Liu W.Q."/>
            <person name="Lv M.Q."/>
            <person name="Zhang H.B."/>
            <person name="Liu Y."/>
            <person name="Hu-Tang G.R."/>
            <person name="Wang J.P."/>
            <person name="Wang J.H."/>
            <person name="Sun Y.H."/>
            <person name="Ni S.B."/>
            <person name="Chen W.B."/>
            <person name="Zhang X.C."/>
            <person name="Jiao Y.N."/>
            <person name="Eichler E.E."/>
            <person name="Li G.H."/>
            <person name="Liu X."/>
            <person name="Gao L.Z."/>
        </authorList>
    </citation>
    <scope>NUCLEOTIDE SEQUENCE [LARGE SCALE GENOMIC DNA]</scope>
    <source>
        <strain evidence="4">cv. GT1</strain>
        <tissue evidence="3">Leaf</tissue>
    </source>
</reference>
<proteinExistence type="predicted"/>
<accession>A0A6A6KWN0</accession>
<dbReference type="InterPro" id="IPR002156">
    <property type="entry name" value="RNaseH_domain"/>
</dbReference>
<dbReference type="PANTHER" id="PTHR47074:SF11">
    <property type="entry name" value="REVERSE TRANSCRIPTASE-LIKE PROTEIN"/>
    <property type="match status" value="1"/>
</dbReference>
<organism evidence="3 4">
    <name type="scientific">Hevea brasiliensis</name>
    <name type="common">Para rubber tree</name>
    <name type="synonym">Siphonia brasiliensis</name>
    <dbReference type="NCBI Taxonomy" id="3981"/>
    <lineage>
        <taxon>Eukaryota</taxon>
        <taxon>Viridiplantae</taxon>
        <taxon>Streptophyta</taxon>
        <taxon>Embryophyta</taxon>
        <taxon>Tracheophyta</taxon>
        <taxon>Spermatophyta</taxon>
        <taxon>Magnoliopsida</taxon>
        <taxon>eudicotyledons</taxon>
        <taxon>Gunneridae</taxon>
        <taxon>Pentapetalae</taxon>
        <taxon>rosids</taxon>
        <taxon>fabids</taxon>
        <taxon>Malpighiales</taxon>
        <taxon>Euphorbiaceae</taxon>
        <taxon>Crotonoideae</taxon>
        <taxon>Micrandreae</taxon>
        <taxon>Hevea</taxon>
    </lineage>
</organism>
<protein>
    <recommendedName>
        <fullName evidence="2">RNase H type-1 domain-containing protein</fullName>
    </recommendedName>
</protein>
<feature type="region of interest" description="Disordered" evidence="1">
    <location>
        <begin position="11"/>
        <end position="39"/>
    </location>
</feature>
<dbReference type="AlphaFoldDB" id="A0A6A6KWN0"/>
<dbReference type="EMBL" id="JAAGAX010000014">
    <property type="protein sequence ID" value="KAF2292416.1"/>
    <property type="molecule type" value="Genomic_DNA"/>
</dbReference>
<dbReference type="PANTHER" id="PTHR47074">
    <property type="entry name" value="BNAC02G40300D PROTEIN"/>
    <property type="match status" value="1"/>
</dbReference>